<gene>
    <name evidence="1" type="ORF">EBT44_04435</name>
</gene>
<evidence type="ECO:0008006" key="3">
    <source>
        <dbReference type="Google" id="ProtNLM"/>
    </source>
</evidence>
<dbReference type="SUPFAM" id="SSF53597">
    <property type="entry name" value="Dihydrofolate reductase-like"/>
    <property type="match status" value="1"/>
</dbReference>
<dbReference type="EMBL" id="RFXN01000052">
    <property type="protein sequence ID" value="NBR94067.1"/>
    <property type="molecule type" value="Genomic_DNA"/>
</dbReference>
<proteinExistence type="predicted"/>
<dbReference type="Gene3D" id="3.40.430.10">
    <property type="entry name" value="Dihydrofolate Reductase, subunit A"/>
    <property type="match status" value="1"/>
</dbReference>
<evidence type="ECO:0000313" key="1">
    <source>
        <dbReference type="EMBL" id="NBR94067.1"/>
    </source>
</evidence>
<accession>A0A965GD02</accession>
<protein>
    <recommendedName>
        <fullName evidence="3">Bacterial bifunctional deaminase-reductase C-terminal domain-containing protein</fullName>
    </recommendedName>
</protein>
<reference evidence="1" key="1">
    <citation type="submission" date="2018-10" db="EMBL/GenBank/DDBJ databases">
        <title>Iterative Subtractive Binning of Freshwater Chronoseries Metagenomes Recovers Nearly Complete Genomes from over Four Hundred Novel Species.</title>
        <authorList>
            <person name="Rodriguez-R L.M."/>
            <person name="Tsementzi D."/>
            <person name="Luo C."/>
            <person name="Konstantinidis K.T."/>
        </authorList>
    </citation>
    <scope>NUCLEOTIDE SEQUENCE</scope>
    <source>
        <strain evidence="1">WB5_2A_028</strain>
    </source>
</reference>
<dbReference type="Proteomes" id="UP000740727">
    <property type="component" value="Unassembled WGS sequence"/>
</dbReference>
<sequence length="171" mass="18552">MIAPHSLELPGQGSQVIATLLIGSNGATSLHGASRGLRTPEDRTRFLALRGAPEISAILVGGATAAVEPYRFAPHPIIRFSRAACGEVSSIPIFIEKLRRKYPGSILCEGGVQLLHLLLKEDLVDLAFISRVSILGDGHYVDEELLQSKMALTSSENINQTTFEKYERASR</sequence>
<dbReference type="InterPro" id="IPR024072">
    <property type="entry name" value="DHFR-like_dom_sf"/>
</dbReference>
<name>A0A965GD02_9PROT</name>
<comment type="caution">
    <text evidence="1">The sequence shown here is derived from an EMBL/GenBank/DDBJ whole genome shotgun (WGS) entry which is preliminary data.</text>
</comment>
<evidence type="ECO:0000313" key="2">
    <source>
        <dbReference type="Proteomes" id="UP000740727"/>
    </source>
</evidence>
<dbReference type="AlphaFoldDB" id="A0A965GD02"/>
<organism evidence="1 2">
    <name type="scientific">Candidatus Fonsibacter lacus</name>
    <dbReference type="NCBI Taxonomy" id="2576439"/>
    <lineage>
        <taxon>Bacteria</taxon>
        <taxon>Pseudomonadati</taxon>
        <taxon>Pseudomonadota</taxon>
        <taxon>Alphaproteobacteria</taxon>
        <taxon>Candidatus Pelagibacterales</taxon>
        <taxon>Candidatus Pelagibacterales incertae sedis</taxon>
        <taxon>Candidatus Fonsibacter</taxon>
    </lineage>
</organism>